<protein>
    <submittedName>
        <fullName evidence="1">Uncharacterized protein</fullName>
    </submittedName>
</protein>
<gene>
    <name evidence="1" type="ORF">AWC38_SpisGene23932</name>
</gene>
<accession>A0A2B4R1A5</accession>
<evidence type="ECO:0000313" key="1">
    <source>
        <dbReference type="EMBL" id="PFX12154.1"/>
    </source>
</evidence>
<dbReference type="EMBL" id="LSMT01001550">
    <property type="protein sequence ID" value="PFX12154.1"/>
    <property type="molecule type" value="Genomic_DNA"/>
</dbReference>
<name>A0A2B4R1A5_STYPI</name>
<sequence length="204" mass="23097">MLLWNKSEIFQNGLQAPECIYVSENNEEISECGLECCRKKVLSNEDLGFVMVLSFPMMESKDTFNNPDEVNLLSTEWTSDNRDLYVLITRSQVCMRDLEMFFGTKPLNVHQSAVGAQLMIEVYKEVVKSVADLVQEAAIRQPIHFDDLIMQAFEDVIGKYIIAGAGQFIQEYRRAHRLKETADHCKCPSKEASNGGKEGSCSLL</sequence>
<comment type="caution">
    <text evidence="1">The sequence shown here is derived from an EMBL/GenBank/DDBJ whole genome shotgun (WGS) entry which is preliminary data.</text>
</comment>
<dbReference type="AlphaFoldDB" id="A0A2B4R1A5"/>
<dbReference type="Proteomes" id="UP000225706">
    <property type="component" value="Unassembled WGS sequence"/>
</dbReference>
<evidence type="ECO:0000313" key="2">
    <source>
        <dbReference type="Proteomes" id="UP000225706"/>
    </source>
</evidence>
<keyword evidence="2" id="KW-1185">Reference proteome</keyword>
<organism evidence="1 2">
    <name type="scientific">Stylophora pistillata</name>
    <name type="common">Smooth cauliflower coral</name>
    <dbReference type="NCBI Taxonomy" id="50429"/>
    <lineage>
        <taxon>Eukaryota</taxon>
        <taxon>Metazoa</taxon>
        <taxon>Cnidaria</taxon>
        <taxon>Anthozoa</taxon>
        <taxon>Hexacorallia</taxon>
        <taxon>Scleractinia</taxon>
        <taxon>Astrocoeniina</taxon>
        <taxon>Pocilloporidae</taxon>
        <taxon>Stylophora</taxon>
    </lineage>
</organism>
<reference evidence="2" key="1">
    <citation type="journal article" date="2017" name="bioRxiv">
        <title>Comparative analysis of the genomes of Stylophora pistillata and Acropora digitifera provides evidence for extensive differences between species of corals.</title>
        <authorList>
            <person name="Voolstra C.R."/>
            <person name="Li Y."/>
            <person name="Liew Y.J."/>
            <person name="Baumgarten S."/>
            <person name="Zoccola D."/>
            <person name="Flot J.-F."/>
            <person name="Tambutte S."/>
            <person name="Allemand D."/>
            <person name="Aranda M."/>
        </authorList>
    </citation>
    <scope>NUCLEOTIDE SEQUENCE [LARGE SCALE GENOMIC DNA]</scope>
</reference>
<proteinExistence type="predicted"/>